<evidence type="ECO:0000259" key="2">
    <source>
        <dbReference type="Pfam" id="PF00646"/>
    </source>
</evidence>
<dbReference type="Pfam" id="PF00646">
    <property type="entry name" value="F-box"/>
    <property type="match status" value="1"/>
</dbReference>
<evidence type="ECO:0000313" key="3">
    <source>
        <dbReference type="EMBL" id="WIA08417.1"/>
    </source>
</evidence>
<evidence type="ECO:0000256" key="1">
    <source>
        <dbReference type="ARBA" id="ARBA00004430"/>
    </source>
</evidence>
<comment type="subcellular location">
    <subcellularLocation>
        <location evidence="1">Cytoplasm</location>
        <location evidence="1">Cytoskeleton</location>
        <location evidence="1">Cilium axoneme</location>
    </subcellularLocation>
</comment>
<protein>
    <recommendedName>
        <fullName evidence="2">F-box domain-containing protein</fullName>
    </recommendedName>
</protein>
<dbReference type="EMBL" id="CP126208">
    <property type="protein sequence ID" value="WIA08417.1"/>
    <property type="molecule type" value="Genomic_DNA"/>
</dbReference>
<dbReference type="PANTHER" id="PTHR12904">
    <property type="match status" value="1"/>
</dbReference>
<gene>
    <name evidence="3" type="ORF">OEZ85_007855</name>
</gene>
<reference evidence="3 4" key="1">
    <citation type="submission" date="2023-05" db="EMBL/GenBank/DDBJ databases">
        <title>A 100% complete, gapless, phased diploid assembly of the Scenedesmus obliquus UTEX 3031 genome.</title>
        <authorList>
            <person name="Biondi T.C."/>
            <person name="Hanschen E.R."/>
            <person name="Kwon T."/>
            <person name="Eng W."/>
            <person name="Kruse C.P.S."/>
            <person name="Koehler S.I."/>
            <person name="Kunde Y."/>
            <person name="Gleasner C.D."/>
            <person name="You Mak K.T."/>
            <person name="Polle J."/>
            <person name="Hovde B.T."/>
            <person name="Starkenburg S.R."/>
        </authorList>
    </citation>
    <scope>NUCLEOTIDE SEQUENCE [LARGE SCALE GENOMIC DNA]</scope>
    <source>
        <strain evidence="3 4">DOE0152z</strain>
    </source>
</reference>
<accession>A0ABY8TJ08</accession>
<proteinExistence type="predicted"/>
<evidence type="ECO:0000313" key="4">
    <source>
        <dbReference type="Proteomes" id="UP001244341"/>
    </source>
</evidence>
<dbReference type="InterPro" id="IPR051341">
    <property type="entry name" value="Zyg-11_UBL_adapter"/>
</dbReference>
<dbReference type="Gene3D" id="3.80.10.10">
    <property type="entry name" value="Ribonuclease Inhibitor"/>
    <property type="match status" value="1"/>
</dbReference>
<name>A0ABY8TJ08_TETOB</name>
<dbReference type="InterPro" id="IPR001810">
    <property type="entry name" value="F-box_dom"/>
</dbReference>
<sequence>MAEEHTTINDLPTPALCNIFRFCEKHSYVAICCVCRQWLLAFVHSQFPLPALKLTAPQPEHHAWLQQFAKRLVRLSLRRVDNLSWITPASNLQSLHLEECRHLEQLSPLPGLPGLSALTLASCRSLRDLSSLRHVQLTALTIDRCFARDLTPLSGHPTLQELYLGYDVWVVMGLQLPEHLPALRRLRISSAIQDLSPLAAFTSLQELEVFAVSVYDISPLSCLTNLQELDLHQLQEDQLPLDALGPLAVLSSLRCLGLQGCDASIAQHCPWHCFPQLTRVDLHGSCVSDLAPLQAVSGLASLDLTEARELVSLAPLSRLAGLSELVLTGCRKVHDLRPVLHIMQAGGLRKP</sequence>
<keyword evidence="4" id="KW-1185">Reference proteome</keyword>
<organism evidence="3 4">
    <name type="scientific">Tetradesmus obliquus</name>
    <name type="common">Green alga</name>
    <name type="synonym">Acutodesmus obliquus</name>
    <dbReference type="NCBI Taxonomy" id="3088"/>
    <lineage>
        <taxon>Eukaryota</taxon>
        <taxon>Viridiplantae</taxon>
        <taxon>Chlorophyta</taxon>
        <taxon>core chlorophytes</taxon>
        <taxon>Chlorophyceae</taxon>
        <taxon>CS clade</taxon>
        <taxon>Sphaeropleales</taxon>
        <taxon>Scenedesmaceae</taxon>
        <taxon>Tetradesmus</taxon>
    </lineage>
</organism>
<dbReference type="InterPro" id="IPR032675">
    <property type="entry name" value="LRR_dom_sf"/>
</dbReference>
<dbReference type="SUPFAM" id="SSF52058">
    <property type="entry name" value="L domain-like"/>
    <property type="match status" value="1"/>
</dbReference>
<dbReference type="Proteomes" id="UP001244341">
    <property type="component" value="Chromosome 1b"/>
</dbReference>
<dbReference type="PANTHER" id="PTHR12904:SF23">
    <property type="entry name" value="PROTEIN ZER-1 HOMOLOG"/>
    <property type="match status" value="1"/>
</dbReference>
<feature type="domain" description="F-box" evidence="2">
    <location>
        <begin position="8"/>
        <end position="38"/>
    </location>
</feature>